<gene>
    <name evidence="7" type="ORF">CAPTEDRAFT_205290</name>
</gene>
<evidence type="ECO:0000313" key="9">
    <source>
        <dbReference type="Proteomes" id="UP000014760"/>
    </source>
</evidence>
<proteinExistence type="predicted"/>
<reference evidence="9" key="1">
    <citation type="submission" date="2012-12" db="EMBL/GenBank/DDBJ databases">
        <authorList>
            <person name="Hellsten U."/>
            <person name="Grimwood J."/>
            <person name="Chapman J.A."/>
            <person name="Shapiro H."/>
            <person name="Aerts A."/>
            <person name="Otillar R.P."/>
            <person name="Terry A.Y."/>
            <person name="Boore J.L."/>
            <person name="Simakov O."/>
            <person name="Marletaz F."/>
            <person name="Cho S.-J."/>
            <person name="Edsinger-Gonzales E."/>
            <person name="Havlak P."/>
            <person name="Kuo D.-H."/>
            <person name="Larsson T."/>
            <person name="Lv J."/>
            <person name="Arendt D."/>
            <person name="Savage R."/>
            <person name="Osoegawa K."/>
            <person name="de Jong P."/>
            <person name="Lindberg D.R."/>
            <person name="Seaver E.C."/>
            <person name="Weisblat D.A."/>
            <person name="Putnam N.H."/>
            <person name="Grigoriev I.V."/>
            <person name="Rokhsar D.S."/>
        </authorList>
    </citation>
    <scope>NUCLEOTIDE SEQUENCE</scope>
    <source>
        <strain evidence="9">I ESC-2004</strain>
    </source>
</reference>
<dbReference type="PANTHER" id="PTHR24034:SF205">
    <property type="entry name" value="NIDOGEN"/>
    <property type="match status" value="1"/>
</dbReference>
<dbReference type="Pfam" id="PF01822">
    <property type="entry name" value="WSC"/>
    <property type="match status" value="1"/>
</dbReference>
<keyword evidence="9" id="KW-1185">Reference proteome</keyword>
<keyword evidence="1 4" id="KW-0245">EGF-like domain</keyword>
<dbReference type="InterPro" id="IPR000152">
    <property type="entry name" value="EGF-type_Asp/Asn_hydroxyl_site"/>
</dbReference>
<organism evidence="7">
    <name type="scientific">Capitella teleta</name>
    <name type="common">Polychaete worm</name>
    <dbReference type="NCBI Taxonomy" id="283909"/>
    <lineage>
        <taxon>Eukaryota</taxon>
        <taxon>Metazoa</taxon>
        <taxon>Spiralia</taxon>
        <taxon>Lophotrochozoa</taxon>
        <taxon>Annelida</taxon>
        <taxon>Polychaeta</taxon>
        <taxon>Sedentaria</taxon>
        <taxon>Scolecida</taxon>
        <taxon>Capitellidae</taxon>
        <taxon>Capitella</taxon>
    </lineage>
</organism>
<evidence type="ECO:0000256" key="4">
    <source>
        <dbReference type="PROSITE-ProRule" id="PRU00076"/>
    </source>
</evidence>
<dbReference type="EnsemblMetazoa" id="CapteT205290">
    <property type="protein sequence ID" value="CapteP205290"/>
    <property type="gene ID" value="CapteG205290"/>
</dbReference>
<dbReference type="PANTHER" id="PTHR24034">
    <property type="entry name" value="EGF-LIKE DOMAIN-CONTAINING PROTEIN"/>
    <property type="match status" value="1"/>
</dbReference>
<dbReference type="PROSITE" id="PS51212">
    <property type="entry name" value="WSC"/>
    <property type="match status" value="1"/>
</dbReference>
<dbReference type="InterPro" id="IPR050751">
    <property type="entry name" value="ECM_structural_protein"/>
</dbReference>
<dbReference type="PROSITE" id="PS00010">
    <property type="entry name" value="ASX_HYDROXYL"/>
    <property type="match status" value="1"/>
</dbReference>
<dbReference type="STRING" id="283909.R7UKQ2"/>
<reference evidence="7 9" key="2">
    <citation type="journal article" date="2013" name="Nature">
        <title>Insights into bilaterian evolution from three spiralian genomes.</title>
        <authorList>
            <person name="Simakov O."/>
            <person name="Marletaz F."/>
            <person name="Cho S.J."/>
            <person name="Edsinger-Gonzales E."/>
            <person name="Havlak P."/>
            <person name="Hellsten U."/>
            <person name="Kuo D.H."/>
            <person name="Larsson T."/>
            <person name="Lv J."/>
            <person name="Arendt D."/>
            <person name="Savage R."/>
            <person name="Osoegawa K."/>
            <person name="de Jong P."/>
            <person name="Grimwood J."/>
            <person name="Chapman J.A."/>
            <person name="Shapiro H."/>
            <person name="Aerts A."/>
            <person name="Otillar R.P."/>
            <person name="Terry A.Y."/>
            <person name="Boore J.L."/>
            <person name="Grigoriev I.V."/>
            <person name="Lindberg D.R."/>
            <person name="Seaver E.C."/>
            <person name="Weisblat D.A."/>
            <person name="Putnam N.H."/>
            <person name="Rokhsar D.S."/>
        </authorList>
    </citation>
    <scope>NUCLEOTIDE SEQUENCE</scope>
    <source>
        <strain evidence="7 9">I ESC-2004</strain>
    </source>
</reference>
<dbReference type="EMBL" id="AMQN01024023">
    <property type="status" value="NOT_ANNOTATED_CDS"/>
    <property type="molecule type" value="Genomic_DNA"/>
</dbReference>
<dbReference type="Proteomes" id="UP000014760">
    <property type="component" value="Unassembled WGS sequence"/>
</dbReference>
<keyword evidence="2" id="KW-0677">Repeat</keyword>
<evidence type="ECO:0000313" key="7">
    <source>
        <dbReference type="EMBL" id="ELU04373.1"/>
    </source>
</evidence>
<evidence type="ECO:0000256" key="1">
    <source>
        <dbReference type="ARBA" id="ARBA00022536"/>
    </source>
</evidence>
<evidence type="ECO:0000259" key="6">
    <source>
        <dbReference type="PROSITE" id="PS51212"/>
    </source>
</evidence>
<dbReference type="SMART" id="SM00321">
    <property type="entry name" value="WSC"/>
    <property type="match status" value="1"/>
</dbReference>
<feature type="domain" description="WSC" evidence="6">
    <location>
        <begin position="49"/>
        <end position="144"/>
    </location>
</feature>
<dbReference type="EMBL" id="AMQN01024022">
    <property type="status" value="NOT_ANNOTATED_CDS"/>
    <property type="molecule type" value="Genomic_DNA"/>
</dbReference>
<evidence type="ECO:0000259" key="5">
    <source>
        <dbReference type="PROSITE" id="PS50026"/>
    </source>
</evidence>
<evidence type="ECO:0000256" key="3">
    <source>
        <dbReference type="ARBA" id="ARBA00023157"/>
    </source>
</evidence>
<feature type="domain" description="EGF-like" evidence="5">
    <location>
        <begin position="237"/>
        <end position="277"/>
    </location>
</feature>
<dbReference type="AlphaFoldDB" id="R7UKQ2"/>
<dbReference type="HOGENOM" id="CLU_795113_0_0_1"/>
<dbReference type="SMART" id="SM00179">
    <property type="entry name" value="EGF_CA"/>
    <property type="match status" value="1"/>
</dbReference>
<name>R7UKQ2_CAPTE</name>
<sequence>MTVNCRAGLHTLQFDISLGTALQQLHGLPDWSEADPFHPEQNLENVDVECQYRGCYQDSNDRVLKSIAYTVDTNGVNSNGRCIRDCSDLGFTFAGTEAGNECWCGNRYDYDRHSLKPSGCTEDCRGNTNETCGGQWRIQIYSVCPTGKYKGEGDPVINDKPNCENECHCTELPCLYIEGTCTDGCAIGWRADDCNERDCGVEKGGCQYRCTEDKRDEWCSCDDGFKIPDEDWRKCTDIDECAGERGENYDENCHTCVNTIGSYTCECDDGYELDYATNQTCFDLRAARARDCFHLPRGNQRILRGQKANVQLANTGGQKFAENKEPESKRIHHCQIATTWKASNFCITY</sequence>
<dbReference type="Gene3D" id="2.10.25.10">
    <property type="entry name" value="Laminin"/>
    <property type="match status" value="2"/>
</dbReference>
<dbReference type="PROSITE" id="PS50026">
    <property type="entry name" value="EGF_3"/>
    <property type="match status" value="1"/>
</dbReference>
<evidence type="ECO:0000256" key="2">
    <source>
        <dbReference type="ARBA" id="ARBA00022737"/>
    </source>
</evidence>
<protein>
    <recommendedName>
        <fullName evidence="10">WSC domain-containing protein</fullName>
    </recommendedName>
</protein>
<accession>R7UKQ2</accession>
<reference evidence="8" key="3">
    <citation type="submission" date="2015-06" db="UniProtKB">
        <authorList>
            <consortium name="EnsemblMetazoa"/>
        </authorList>
    </citation>
    <scope>IDENTIFICATION</scope>
</reference>
<comment type="caution">
    <text evidence="4">Lacks conserved residue(s) required for the propagation of feature annotation.</text>
</comment>
<dbReference type="EMBL" id="KB302382">
    <property type="protein sequence ID" value="ELU04373.1"/>
    <property type="molecule type" value="Genomic_DNA"/>
</dbReference>
<evidence type="ECO:0008006" key="10">
    <source>
        <dbReference type="Google" id="ProtNLM"/>
    </source>
</evidence>
<dbReference type="InterPro" id="IPR002889">
    <property type="entry name" value="WSC_carb-bd"/>
</dbReference>
<evidence type="ECO:0000313" key="8">
    <source>
        <dbReference type="EnsemblMetazoa" id="CapteP205290"/>
    </source>
</evidence>
<dbReference type="EMBL" id="AMQN01024021">
    <property type="status" value="NOT_ANNOTATED_CDS"/>
    <property type="molecule type" value="Genomic_DNA"/>
</dbReference>
<dbReference type="InterPro" id="IPR001881">
    <property type="entry name" value="EGF-like_Ca-bd_dom"/>
</dbReference>
<dbReference type="SMART" id="SM00181">
    <property type="entry name" value="EGF"/>
    <property type="match status" value="2"/>
</dbReference>
<keyword evidence="3" id="KW-1015">Disulfide bond</keyword>
<dbReference type="GO" id="GO:0005509">
    <property type="term" value="F:calcium ion binding"/>
    <property type="evidence" value="ECO:0007669"/>
    <property type="project" value="InterPro"/>
</dbReference>
<dbReference type="Pfam" id="PF07645">
    <property type="entry name" value="EGF_CA"/>
    <property type="match status" value="1"/>
</dbReference>
<dbReference type="InterPro" id="IPR049883">
    <property type="entry name" value="NOTCH1_EGF-like"/>
</dbReference>
<dbReference type="OrthoDB" id="10043391at2759"/>
<dbReference type="InterPro" id="IPR000742">
    <property type="entry name" value="EGF"/>
</dbReference>
<dbReference type="SUPFAM" id="SSF57196">
    <property type="entry name" value="EGF/Laminin"/>
    <property type="match status" value="2"/>
</dbReference>
<dbReference type="CDD" id="cd00054">
    <property type="entry name" value="EGF_CA"/>
    <property type="match status" value="1"/>
</dbReference>